<evidence type="ECO:0000256" key="3">
    <source>
        <dbReference type="ARBA" id="ARBA00022737"/>
    </source>
</evidence>
<evidence type="ECO:0000256" key="4">
    <source>
        <dbReference type="SAM" id="MobiDB-lite"/>
    </source>
</evidence>
<comment type="subcellular location">
    <subcellularLocation>
        <location evidence="1">Cell envelope</location>
    </subcellularLocation>
</comment>
<dbReference type="InterPro" id="IPR055414">
    <property type="entry name" value="LRR_R13L4/SHOC2-like"/>
</dbReference>
<keyword evidence="3" id="KW-0677">Repeat</keyword>
<evidence type="ECO:0000313" key="7">
    <source>
        <dbReference type="Proteomes" id="UP000320333"/>
    </source>
</evidence>
<feature type="region of interest" description="Disordered" evidence="4">
    <location>
        <begin position="444"/>
        <end position="475"/>
    </location>
</feature>
<dbReference type="Gene3D" id="3.80.10.10">
    <property type="entry name" value="Ribonuclease Inhibitor"/>
    <property type="match status" value="1"/>
</dbReference>
<dbReference type="PANTHER" id="PTHR48059:SF30">
    <property type="entry name" value="OS06G0587000 PROTEIN"/>
    <property type="match status" value="1"/>
</dbReference>
<dbReference type="InterPro" id="IPR001611">
    <property type="entry name" value="Leu-rich_rpt"/>
</dbReference>
<sequence>MAHTLSPLQTRMPPEILQDIFSWIEPCAAPKYTRLCSIINRSIKTRHFLRLNLDKFRIQSPLDADTNLESRTEFKAKPWKKIRENSRNLWTKLSYYEQVHCLTQLSPDILSAWLCWDDPNHASWLLPWDTHLQPFLHNHRFCSNCKSCQGFGCHVCLTPFERVWISWPNPLQQIYCSFLMERLVSFNCMTVVRTQWTLTSLAHMKRLETLCVRGSYARLPTNLVEEVGSLTKLEDLDLSWNDLTGSLPTGLYNLTTLTSINLERNQISGTLPNSISNLANLKQLRLANNAFSGSLPHTIGKLHALILLDLHSNMFDGDIPESLGSCAALQKLDLGCNRFSGAIPTSFGDLKDLQVLSLTRNQLSGRIPSELGNLQNLNVLALGGNKFDVTDCIPKELEQLDELRELHLWWEDGSEGKPGFLDQFSPDSNIFRLLQAFSGDTEEILDGEGDVSDQDNGGFDLSDEDEDADDFDYAGLGEGFMVHDGKKYKHLGEHKSDDSDASDESDDAKVRKRRKKK</sequence>
<reference evidence="6 7" key="1">
    <citation type="journal article" date="2019" name="Sci. Rep.">
        <title>Comparative genomics of chytrid fungi reveal insights into the obligate biotrophic and pathogenic lifestyle of Synchytrium endobioticum.</title>
        <authorList>
            <person name="van de Vossenberg B.T.L.H."/>
            <person name="Warris S."/>
            <person name="Nguyen H.D.T."/>
            <person name="van Gent-Pelzer M.P.E."/>
            <person name="Joly D.L."/>
            <person name="van de Geest H.C."/>
            <person name="Bonants P.J.M."/>
            <person name="Smith D.S."/>
            <person name="Levesque C.A."/>
            <person name="van der Lee T.A.J."/>
        </authorList>
    </citation>
    <scope>NUCLEOTIDE SEQUENCE [LARGE SCALE GENOMIC DNA]</scope>
    <source>
        <strain evidence="6 7">CBS 675.73</strain>
    </source>
</reference>
<feature type="compositionally biased region" description="Acidic residues" evidence="4">
    <location>
        <begin position="461"/>
        <end position="472"/>
    </location>
</feature>
<feature type="domain" description="Disease resistance R13L4/SHOC-2-like LRR" evidence="5">
    <location>
        <begin position="298"/>
        <end position="414"/>
    </location>
</feature>
<dbReference type="InterPro" id="IPR003591">
    <property type="entry name" value="Leu-rich_rpt_typical-subtyp"/>
</dbReference>
<dbReference type="Pfam" id="PF23598">
    <property type="entry name" value="LRR_14"/>
    <property type="match status" value="1"/>
</dbReference>
<dbReference type="InterPro" id="IPR032675">
    <property type="entry name" value="LRR_dom_sf"/>
</dbReference>
<dbReference type="PANTHER" id="PTHR48059">
    <property type="entry name" value="POLYGALACTURONASE INHIBITOR 1"/>
    <property type="match status" value="1"/>
</dbReference>
<dbReference type="OrthoDB" id="2021138at2759"/>
<dbReference type="InterPro" id="IPR051848">
    <property type="entry name" value="PGIP"/>
</dbReference>
<comment type="caution">
    <text evidence="6">The sequence shown here is derived from an EMBL/GenBank/DDBJ whole genome shotgun (WGS) entry which is preliminary data.</text>
</comment>
<dbReference type="STRING" id="246404.A0A507FMU4"/>
<proteinExistence type="predicted"/>
<feature type="region of interest" description="Disordered" evidence="4">
    <location>
        <begin position="491"/>
        <end position="517"/>
    </location>
</feature>
<keyword evidence="2" id="KW-0433">Leucine-rich repeat</keyword>
<dbReference type="FunFam" id="3.80.10.10:FF:000383">
    <property type="entry name" value="Leucine-rich repeat receptor protein kinase EMS1"/>
    <property type="match status" value="2"/>
</dbReference>
<organism evidence="6 7">
    <name type="scientific">Chytriomyces confervae</name>
    <dbReference type="NCBI Taxonomy" id="246404"/>
    <lineage>
        <taxon>Eukaryota</taxon>
        <taxon>Fungi</taxon>
        <taxon>Fungi incertae sedis</taxon>
        <taxon>Chytridiomycota</taxon>
        <taxon>Chytridiomycota incertae sedis</taxon>
        <taxon>Chytridiomycetes</taxon>
        <taxon>Chytridiales</taxon>
        <taxon>Chytriomycetaceae</taxon>
        <taxon>Chytriomyces</taxon>
    </lineage>
</organism>
<evidence type="ECO:0000259" key="5">
    <source>
        <dbReference type="Pfam" id="PF23598"/>
    </source>
</evidence>
<dbReference type="SMART" id="SM00369">
    <property type="entry name" value="LRR_TYP"/>
    <property type="match status" value="4"/>
</dbReference>
<protein>
    <recommendedName>
        <fullName evidence="5">Disease resistance R13L4/SHOC-2-like LRR domain-containing protein</fullName>
    </recommendedName>
</protein>
<accession>A0A507FMU4</accession>
<evidence type="ECO:0000313" key="6">
    <source>
        <dbReference type="EMBL" id="TPX76945.1"/>
    </source>
</evidence>
<gene>
    <name evidence="6" type="ORF">CcCBS67573_g01770</name>
</gene>
<dbReference type="SUPFAM" id="SSF52058">
    <property type="entry name" value="L domain-like"/>
    <property type="match status" value="1"/>
</dbReference>
<name>A0A507FMU4_9FUNG</name>
<evidence type="ECO:0000256" key="1">
    <source>
        <dbReference type="ARBA" id="ARBA00004196"/>
    </source>
</evidence>
<evidence type="ECO:0000256" key="2">
    <source>
        <dbReference type="ARBA" id="ARBA00022614"/>
    </source>
</evidence>
<dbReference type="Pfam" id="PF00560">
    <property type="entry name" value="LRR_1"/>
    <property type="match status" value="2"/>
</dbReference>
<dbReference type="EMBL" id="QEAP01000032">
    <property type="protein sequence ID" value="TPX76945.1"/>
    <property type="molecule type" value="Genomic_DNA"/>
</dbReference>
<dbReference type="AlphaFoldDB" id="A0A507FMU4"/>
<keyword evidence="7" id="KW-1185">Reference proteome</keyword>
<feature type="compositionally biased region" description="Acidic residues" evidence="4">
    <location>
        <begin position="444"/>
        <end position="453"/>
    </location>
</feature>
<dbReference type="Proteomes" id="UP000320333">
    <property type="component" value="Unassembled WGS sequence"/>
</dbReference>